<evidence type="ECO:0000313" key="11">
    <source>
        <dbReference type="EMBL" id="MBB4764346.1"/>
    </source>
</evidence>
<evidence type="ECO:0000259" key="10">
    <source>
        <dbReference type="PROSITE" id="PS50113"/>
    </source>
</evidence>
<evidence type="ECO:0000256" key="1">
    <source>
        <dbReference type="ARBA" id="ARBA00000085"/>
    </source>
</evidence>
<dbReference type="Gene3D" id="3.40.50.2300">
    <property type="match status" value="2"/>
</dbReference>
<evidence type="ECO:0000256" key="3">
    <source>
        <dbReference type="ARBA" id="ARBA00012438"/>
    </source>
</evidence>
<dbReference type="NCBIfam" id="TIGR00229">
    <property type="entry name" value="sensory_box"/>
    <property type="match status" value="1"/>
</dbReference>
<evidence type="ECO:0000256" key="6">
    <source>
        <dbReference type="ARBA" id="ARBA00023012"/>
    </source>
</evidence>
<dbReference type="PANTHER" id="PTHR43547">
    <property type="entry name" value="TWO-COMPONENT HISTIDINE KINASE"/>
    <property type="match status" value="1"/>
</dbReference>
<dbReference type="CDD" id="cd00130">
    <property type="entry name" value="PAS"/>
    <property type="match status" value="1"/>
</dbReference>
<dbReference type="EMBL" id="JACHNH010000001">
    <property type="protein sequence ID" value="MBB4764346.1"/>
    <property type="molecule type" value="Genomic_DNA"/>
</dbReference>
<feature type="domain" description="Response regulatory" evidence="9">
    <location>
        <begin position="559"/>
        <end position="674"/>
    </location>
</feature>
<feature type="modified residue" description="4-aspartylphosphate" evidence="7">
    <location>
        <position position="609"/>
    </location>
</feature>
<dbReference type="PANTHER" id="PTHR43547:SF2">
    <property type="entry name" value="HYBRID SIGNAL TRANSDUCTION HISTIDINE KINASE C"/>
    <property type="match status" value="1"/>
</dbReference>
<dbReference type="SMART" id="SM00387">
    <property type="entry name" value="HATPase_c"/>
    <property type="match status" value="1"/>
</dbReference>
<gene>
    <name evidence="11" type="ORF">BJ971_004902</name>
</gene>
<dbReference type="RefSeq" id="WP_184995546.1">
    <property type="nucleotide sequence ID" value="NZ_BOMK01000027.1"/>
</dbReference>
<sequence length="680" mass="72713">MSTVLVVDDQRANRELVRDILTYRGHTVIEAHEGGEALGLAHARHPDLVLTDVLMPGMDGYQLAQELRAAPDTADTPIVFLTANYLPAEAQPVAEACGVADVLLKSTDPQTLLRTVDRAIATAAGTHTSFDADHAARARRRAVDAKLLERTNVLAETAARFQLMADHSPVGTVFGDRHGHANYVNGRFVAIMGMPTDELLGLRWLRCVAPDRREAILAVVGGRGQAGGQHQFRGQVTLPDNRQRWLHVNVQSIPDSAAHGFIATVDDITAAVETEQQQQECERKRYVDARIQAAQRLEGLSRLAGGVAHDFNNILGAMLGFEGLITDTVTELTQTGTLPADTGRMLLNDLGQIRKGGRRATDLTQQLLTFGSRKQLSVTPMDLNEAIRESNDLLAPSIGRQVGVITHLAPDLRPILAEPVNVGQILLNLTMNARDAMPAGGTLTITTSTMDVRGDDSPDAGLPPGRYARLTLRDTGSGMTPEILDRALEPFFTTKPKGTGAGLGLATTYGLVNQLGGSLRIESDPEHGTTVTIHLPTTEHAVETPPPAPGTPASGGHETILVVDDEPGIRETVARNLTHAGYTVITAADADEALTVAADHDTIDLLLTDVVMPGTTGPDLARRFATDRPASRVLLMSGYAEGLIDHHGMLPPGTTLLAKPFTATQLLTAVRTAVQSHQPT</sequence>
<dbReference type="AlphaFoldDB" id="A0A7W7MRK3"/>
<dbReference type="Gene3D" id="1.10.287.130">
    <property type="match status" value="1"/>
</dbReference>
<dbReference type="SMART" id="SM00448">
    <property type="entry name" value="REC"/>
    <property type="match status" value="2"/>
</dbReference>
<dbReference type="Gene3D" id="3.30.450.20">
    <property type="entry name" value="PAS domain"/>
    <property type="match status" value="1"/>
</dbReference>
<reference evidence="11 12" key="1">
    <citation type="submission" date="2020-08" db="EMBL/GenBank/DDBJ databases">
        <title>Sequencing the genomes of 1000 actinobacteria strains.</title>
        <authorList>
            <person name="Klenk H.-P."/>
        </authorList>
    </citation>
    <scope>NUCLEOTIDE SEQUENCE [LARGE SCALE GENOMIC DNA]</scope>
    <source>
        <strain evidence="11 12">DSM 43149</strain>
    </source>
</reference>
<dbReference type="InterPro" id="IPR036097">
    <property type="entry name" value="HisK_dim/P_sf"/>
</dbReference>
<dbReference type="InterPro" id="IPR036890">
    <property type="entry name" value="HATPase_C_sf"/>
</dbReference>
<comment type="catalytic activity">
    <reaction evidence="1">
        <text>ATP + protein L-histidine = ADP + protein N-phospho-L-histidine.</text>
        <dbReference type="EC" id="2.7.13.3"/>
    </reaction>
</comment>
<dbReference type="InterPro" id="IPR011006">
    <property type="entry name" value="CheY-like_superfamily"/>
</dbReference>
<feature type="domain" description="PAC" evidence="10">
    <location>
        <begin position="230"/>
        <end position="280"/>
    </location>
</feature>
<evidence type="ECO:0000259" key="9">
    <source>
        <dbReference type="PROSITE" id="PS50110"/>
    </source>
</evidence>
<keyword evidence="6" id="KW-0902">Two-component regulatory system</keyword>
<dbReference type="InterPro" id="IPR000014">
    <property type="entry name" value="PAS"/>
</dbReference>
<keyword evidence="12" id="KW-1185">Reference proteome</keyword>
<dbReference type="Gene3D" id="3.30.565.10">
    <property type="entry name" value="Histidine kinase-like ATPase, C-terminal domain"/>
    <property type="match status" value="1"/>
</dbReference>
<comment type="caution">
    <text evidence="11">The sequence shown here is derived from an EMBL/GenBank/DDBJ whole genome shotgun (WGS) entry which is preliminary data.</text>
</comment>
<dbReference type="InterPro" id="IPR004358">
    <property type="entry name" value="Sig_transdc_His_kin-like_C"/>
</dbReference>
<keyword evidence="5" id="KW-0418">Kinase</keyword>
<evidence type="ECO:0000256" key="7">
    <source>
        <dbReference type="PROSITE-ProRule" id="PRU00169"/>
    </source>
</evidence>
<comment type="subcellular location">
    <subcellularLocation>
        <location evidence="2">Cell membrane</location>
    </subcellularLocation>
</comment>
<evidence type="ECO:0000313" key="12">
    <source>
        <dbReference type="Proteomes" id="UP000578112"/>
    </source>
</evidence>
<dbReference type="InterPro" id="IPR000700">
    <property type="entry name" value="PAS-assoc_C"/>
</dbReference>
<dbReference type="PRINTS" id="PR00344">
    <property type="entry name" value="BCTRLSENSOR"/>
</dbReference>
<dbReference type="InterPro" id="IPR035965">
    <property type="entry name" value="PAS-like_dom_sf"/>
</dbReference>
<dbReference type="InterPro" id="IPR001789">
    <property type="entry name" value="Sig_transdc_resp-reg_receiver"/>
</dbReference>
<dbReference type="SUPFAM" id="SSF47384">
    <property type="entry name" value="Homodimeric domain of signal transducing histidine kinase"/>
    <property type="match status" value="1"/>
</dbReference>
<dbReference type="GO" id="GO:0005886">
    <property type="term" value="C:plasma membrane"/>
    <property type="evidence" value="ECO:0007669"/>
    <property type="project" value="UniProtKB-SubCell"/>
</dbReference>
<dbReference type="Pfam" id="PF02518">
    <property type="entry name" value="HATPase_c"/>
    <property type="match status" value="1"/>
</dbReference>
<dbReference type="PROSITE" id="PS50113">
    <property type="entry name" value="PAC"/>
    <property type="match status" value="1"/>
</dbReference>
<dbReference type="SUPFAM" id="SSF55874">
    <property type="entry name" value="ATPase domain of HSP90 chaperone/DNA topoisomerase II/histidine kinase"/>
    <property type="match status" value="1"/>
</dbReference>
<dbReference type="PROSITE" id="PS50110">
    <property type="entry name" value="RESPONSE_REGULATORY"/>
    <property type="match status" value="2"/>
</dbReference>
<dbReference type="InterPro" id="IPR005467">
    <property type="entry name" value="His_kinase_dom"/>
</dbReference>
<organism evidence="11 12">
    <name type="scientific">Actinoplanes digitatis</name>
    <dbReference type="NCBI Taxonomy" id="1868"/>
    <lineage>
        <taxon>Bacteria</taxon>
        <taxon>Bacillati</taxon>
        <taxon>Actinomycetota</taxon>
        <taxon>Actinomycetes</taxon>
        <taxon>Micromonosporales</taxon>
        <taxon>Micromonosporaceae</taxon>
        <taxon>Actinoplanes</taxon>
    </lineage>
</organism>
<evidence type="ECO:0000256" key="5">
    <source>
        <dbReference type="ARBA" id="ARBA00022777"/>
    </source>
</evidence>
<dbReference type="SUPFAM" id="SSF55785">
    <property type="entry name" value="PYP-like sensor domain (PAS domain)"/>
    <property type="match status" value="1"/>
</dbReference>
<dbReference type="EC" id="2.7.13.3" evidence="3"/>
<evidence type="ECO:0000259" key="8">
    <source>
        <dbReference type="PROSITE" id="PS50109"/>
    </source>
</evidence>
<dbReference type="Pfam" id="PF08448">
    <property type="entry name" value="PAS_4"/>
    <property type="match status" value="1"/>
</dbReference>
<dbReference type="PROSITE" id="PS50109">
    <property type="entry name" value="HIS_KIN"/>
    <property type="match status" value="1"/>
</dbReference>
<name>A0A7W7MRK3_9ACTN</name>
<evidence type="ECO:0000256" key="4">
    <source>
        <dbReference type="ARBA" id="ARBA00022553"/>
    </source>
</evidence>
<feature type="domain" description="Histidine kinase" evidence="8">
    <location>
        <begin position="306"/>
        <end position="539"/>
    </location>
</feature>
<dbReference type="InterPro" id="IPR013656">
    <property type="entry name" value="PAS_4"/>
</dbReference>
<dbReference type="Proteomes" id="UP000578112">
    <property type="component" value="Unassembled WGS sequence"/>
</dbReference>
<dbReference type="Pfam" id="PF00072">
    <property type="entry name" value="Response_reg"/>
    <property type="match status" value="2"/>
</dbReference>
<protein>
    <recommendedName>
        <fullName evidence="3">histidine kinase</fullName>
        <ecNumber evidence="3">2.7.13.3</ecNumber>
    </recommendedName>
</protein>
<evidence type="ECO:0000256" key="2">
    <source>
        <dbReference type="ARBA" id="ARBA00004236"/>
    </source>
</evidence>
<dbReference type="SMART" id="SM00091">
    <property type="entry name" value="PAS"/>
    <property type="match status" value="1"/>
</dbReference>
<keyword evidence="4 7" id="KW-0597">Phosphoprotein</keyword>
<proteinExistence type="predicted"/>
<dbReference type="SUPFAM" id="SSF52172">
    <property type="entry name" value="CheY-like"/>
    <property type="match status" value="2"/>
</dbReference>
<keyword evidence="5" id="KW-0808">Transferase</keyword>
<feature type="modified residue" description="4-aspartylphosphate" evidence="7">
    <location>
        <position position="52"/>
    </location>
</feature>
<feature type="domain" description="Response regulatory" evidence="9">
    <location>
        <begin position="3"/>
        <end position="120"/>
    </location>
</feature>
<dbReference type="GO" id="GO:0000155">
    <property type="term" value="F:phosphorelay sensor kinase activity"/>
    <property type="evidence" value="ECO:0007669"/>
    <property type="project" value="InterPro"/>
</dbReference>
<accession>A0A7W7MRK3</accession>
<dbReference type="InterPro" id="IPR003594">
    <property type="entry name" value="HATPase_dom"/>
</dbReference>